<dbReference type="EMBL" id="JAAYEE010000174">
    <property type="protein sequence ID" value="NLW35822.1"/>
    <property type="molecule type" value="Genomic_DNA"/>
</dbReference>
<comment type="caution">
    <text evidence="1">The sequence shown here is derived from an EMBL/GenBank/DDBJ whole genome shotgun (WGS) entry which is preliminary data.</text>
</comment>
<dbReference type="InterPro" id="IPR025833">
    <property type="entry name" value="GDYXXLXY"/>
</dbReference>
<reference evidence="1" key="1">
    <citation type="journal article" date="2020" name="Biotechnol. Biofuels">
        <title>New insights from the biogas microbiome by comprehensive genome-resolved metagenomics of nearly 1600 species originating from multiple anaerobic digesters.</title>
        <authorList>
            <person name="Campanaro S."/>
            <person name="Treu L."/>
            <person name="Rodriguez-R L.M."/>
            <person name="Kovalovszki A."/>
            <person name="Ziels R.M."/>
            <person name="Maus I."/>
            <person name="Zhu X."/>
            <person name="Kougias P.G."/>
            <person name="Basile A."/>
            <person name="Luo G."/>
            <person name="Schluter A."/>
            <person name="Konstantinidis K.T."/>
            <person name="Angelidaki I."/>
        </authorList>
    </citation>
    <scope>NUCLEOTIDE SEQUENCE</scope>
    <source>
        <strain evidence="1">AS06rmzACSIP_7</strain>
    </source>
</reference>
<protein>
    <submittedName>
        <fullName evidence="1">GDYXXLXY domain-containing protein</fullName>
    </submittedName>
</protein>
<accession>A0A971S223</accession>
<dbReference type="Proteomes" id="UP000777265">
    <property type="component" value="Unassembled WGS sequence"/>
</dbReference>
<dbReference type="AlphaFoldDB" id="A0A971S223"/>
<reference evidence="1" key="2">
    <citation type="submission" date="2020-01" db="EMBL/GenBank/DDBJ databases">
        <authorList>
            <person name="Campanaro S."/>
        </authorList>
    </citation>
    <scope>NUCLEOTIDE SEQUENCE</scope>
    <source>
        <strain evidence="1">AS06rmzACSIP_7</strain>
    </source>
</reference>
<name>A0A971S223_9BACT</name>
<proteinExistence type="predicted"/>
<gene>
    <name evidence="1" type="ORF">GXY80_10125</name>
</gene>
<sequence>MESILETKKKFLDAEYGIESFFVEEDRGRMIESTRNTGNIKVEVSLRKDGKEIITGLIMGDTVLK</sequence>
<evidence type="ECO:0000313" key="1">
    <source>
        <dbReference type="EMBL" id="NLW35822.1"/>
    </source>
</evidence>
<dbReference type="Pfam" id="PF14345">
    <property type="entry name" value="GDYXXLXY"/>
    <property type="match status" value="1"/>
</dbReference>
<evidence type="ECO:0000313" key="2">
    <source>
        <dbReference type="Proteomes" id="UP000777265"/>
    </source>
</evidence>
<organism evidence="1 2">
    <name type="scientific">Syntrophorhabdus aromaticivorans</name>
    <dbReference type="NCBI Taxonomy" id="328301"/>
    <lineage>
        <taxon>Bacteria</taxon>
        <taxon>Pseudomonadati</taxon>
        <taxon>Thermodesulfobacteriota</taxon>
        <taxon>Syntrophorhabdia</taxon>
        <taxon>Syntrophorhabdales</taxon>
        <taxon>Syntrophorhabdaceae</taxon>
        <taxon>Syntrophorhabdus</taxon>
    </lineage>
</organism>